<sequence>MSGIYTNPLANNKLLYYLVGHRRVSGHCLEDPRDMSTRHDQRPDSISLGDVRAEEERRSADHVQHSVSVPGGKGRGRGSVRSQRLCERPRGKERMMDETLTVIYPQLQDALLLPDIHMKAGFSRSQSSRGSSSIVESVLTAVRRRDCLKGLELIGPRREETSS</sequence>
<gene>
    <name evidence="2" type="ORF">PLEPLA_LOCUS26229</name>
</gene>
<feature type="compositionally biased region" description="Basic and acidic residues" evidence="1">
    <location>
        <begin position="51"/>
        <end position="64"/>
    </location>
</feature>
<comment type="caution">
    <text evidence="2">The sequence shown here is derived from an EMBL/GenBank/DDBJ whole genome shotgun (WGS) entry which is preliminary data.</text>
</comment>
<keyword evidence="3" id="KW-1185">Reference proteome</keyword>
<dbReference type="Proteomes" id="UP001153269">
    <property type="component" value="Unassembled WGS sequence"/>
</dbReference>
<reference evidence="2" key="1">
    <citation type="submission" date="2020-03" db="EMBL/GenBank/DDBJ databases">
        <authorList>
            <person name="Weist P."/>
        </authorList>
    </citation>
    <scope>NUCLEOTIDE SEQUENCE</scope>
</reference>
<dbReference type="AlphaFoldDB" id="A0A9N7UXL0"/>
<evidence type="ECO:0000313" key="3">
    <source>
        <dbReference type="Proteomes" id="UP001153269"/>
    </source>
</evidence>
<organism evidence="2 3">
    <name type="scientific">Pleuronectes platessa</name>
    <name type="common">European plaice</name>
    <dbReference type="NCBI Taxonomy" id="8262"/>
    <lineage>
        <taxon>Eukaryota</taxon>
        <taxon>Metazoa</taxon>
        <taxon>Chordata</taxon>
        <taxon>Craniata</taxon>
        <taxon>Vertebrata</taxon>
        <taxon>Euteleostomi</taxon>
        <taxon>Actinopterygii</taxon>
        <taxon>Neopterygii</taxon>
        <taxon>Teleostei</taxon>
        <taxon>Neoteleostei</taxon>
        <taxon>Acanthomorphata</taxon>
        <taxon>Carangaria</taxon>
        <taxon>Pleuronectiformes</taxon>
        <taxon>Pleuronectoidei</taxon>
        <taxon>Pleuronectidae</taxon>
        <taxon>Pleuronectes</taxon>
    </lineage>
</organism>
<protein>
    <submittedName>
        <fullName evidence="2">Uncharacterized protein</fullName>
    </submittedName>
</protein>
<proteinExistence type="predicted"/>
<dbReference type="EMBL" id="CADEAL010002135">
    <property type="protein sequence ID" value="CAB1438288.1"/>
    <property type="molecule type" value="Genomic_DNA"/>
</dbReference>
<feature type="region of interest" description="Disordered" evidence="1">
    <location>
        <begin position="27"/>
        <end position="90"/>
    </location>
</feature>
<accession>A0A9N7UXL0</accession>
<evidence type="ECO:0000256" key="1">
    <source>
        <dbReference type="SAM" id="MobiDB-lite"/>
    </source>
</evidence>
<feature type="compositionally biased region" description="Basic and acidic residues" evidence="1">
    <location>
        <begin position="28"/>
        <end position="43"/>
    </location>
</feature>
<name>A0A9N7UXL0_PLEPL</name>
<evidence type="ECO:0000313" key="2">
    <source>
        <dbReference type="EMBL" id="CAB1438288.1"/>
    </source>
</evidence>